<gene>
    <name evidence="3" type="ORF">HRI_000174600</name>
</gene>
<dbReference type="Pfam" id="PF25597">
    <property type="entry name" value="SH3_retrovirus"/>
    <property type="match status" value="1"/>
</dbReference>
<feature type="compositionally biased region" description="Low complexity" evidence="1">
    <location>
        <begin position="1"/>
        <end position="26"/>
    </location>
</feature>
<dbReference type="PROSITE" id="PS50994">
    <property type="entry name" value="INTEGRASE"/>
    <property type="match status" value="1"/>
</dbReference>
<dbReference type="PANTHER" id="PTHR47481">
    <property type="match status" value="1"/>
</dbReference>
<keyword evidence="4" id="KW-1185">Reference proteome</keyword>
<protein>
    <recommendedName>
        <fullName evidence="2">Integrase catalytic domain-containing protein</fullName>
    </recommendedName>
</protein>
<feature type="region of interest" description="Disordered" evidence="1">
    <location>
        <begin position="1"/>
        <end position="33"/>
    </location>
</feature>
<dbReference type="SUPFAM" id="SSF53098">
    <property type="entry name" value="Ribonuclease H-like"/>
    <property type="match status" value="1"/>
</dbReference>
<feature type="compositionally biased region" description="Polar residues" evidence="1">
    <location>
        <begin position="248"/>
        <end position="284"/>
    </location>
</feature>
<sequence>MAPEVTAQNTDNVADTTNATQTTNAAEGVNSTNITVSNPASTKLFSTKKINVTLDDHNYLLWHQQVYLTIKTQRLLKFIDDNVQLPVKYITQSGVVCINPEFELFEEQDGALATWLLSTVSESVLPNLIGLSTASDIWNTRHRLYSSKTTSRLMSYRRLLHTQKKGDLTMHEYLMKIKSVCDNLASSGERISEQEHITAILNGLSSDYDSVITVITASPSSSDLSFVSSILLDAEARHSNPIPSISASAHVVTQHSTSTQGSTPPHPSAPTQHSAPLPPNNSVESTEHNVEAHVVESQESSGYGYGRGRGGRGRNSNFNRPQCQLCGRLGHLAERCYYRFDMQFKYNMDNIRPTSSTPRSFTPAQANTSVFTAPFQPYQSSFQQPSVQFVQPQPQMFHTGSSVLQPQPVVYPSNQVRFVSPVSVYPSAYPSLHPQFSSVQQSQPAGQNVHQATPQIHLVTSDVVDDNSWFPDSGATHHLTNDITNLQTATYPGSGSVQVGNGSILPIKCSGQSSFLSGSRNFKLNNLLFVPNITKNLLSVSKFTQDNQVSLEFFPTHCQARDLHSGQILLTGSEANGLYKLDMSLSGHLSKNKSVAQSQNLLSFNKVVNTAAVSSPKYSLSSVKLCNKFSLDVWHSRLGHPSSSVLHQVLKSCNIPFNSNKDQNAISLCQACQLGKAHKLPFSDFVTTYSAPLQLVVADVWGPAPMLSSGYKYYVAFTDVFSRYTWLYFLKYKSQVNEAFVQFHLQVERQLGVQLKIFQSDGGGEFAALKSYFLSHGIVHRLSCPHTSEQNGLVERKHRQIVEVGLTLLAQASVPLKYWQDAFSTAIFLINRLPSSALSGISPYQALFLQKPDYTFLRIFGCVCYPLLRPYNNHKFQFRSSPCTFLGYSPAHKGYKCVDVNGRIYISRHVKFDESVFPFSSDCSSSASKNVLPSVAVFYLFQCPSESVPPPSSSNPSVSLPHVPICNYPCLAELQVINSSSNVAGHTLSKQHVSGSSNPTEHVSNLVSPASGFVDSSPILGFVSGLQSSHGQHHHDFIQTVPSHVSSSQPTSPQSISHAISTSTVPLQTTSPHSISHAISTSTIPLQPTSPQPFHLLYPPPLFHFKLHLHTLFHMLYPPPLFHFKLHLHTPFHMLYPPPLFHFNLHLHIPFHMLYPPPLFHFILHLHNPFHLLYPPPLFHNKLHLRTLQPLFLFRIDILW</sequence>
<proteinExistence type="predicted"/>
<dbReference type="EMBL" id="BSYR01000003">
    <property type="protein sequence ID" value="GMI65053.1"/>
    <property type="molecule type" value="Genomic_DNA"/>
</dbReference>
<name>A0A9W7GTL2_HIBTR</name>
<reference evidence="3" key="1">
    <citation type="submission" date="2023-05" db="EMBL/GenBank/DDBJ databases">
        <title>Genome and transcriptome analyses reveal genes involved in the formation of fine ridges on petal epidermal cells in Hibiscus trionum.</title>
        <authorList>
            <person name="Koshimizu S."/>
            <person name="Masuda S."/>
            <person name="Ishii T."/>
            <person name="Shirasu K."/>
            <person name="Hoshino A."/>
            <person name="Arita M."/>
        </authorList>
    </citation>
    <scope>NUCLEOTIDE SEQUENCE</scope>
    <source>
        <strain evidence="3">Hamamatsu line</strain>
    </source>
</reference>
<dbReference type="Pfam" id="PF00665">
    <property type="entry name" value="rve"/>
    <property type="match status" value="1"/>
</dbReference>
<evidence type="ECO:0000313" key="3">
    <source>
        <dbReference type="EMBL" id="GMI65053.1"/>
    </source>
</evidence>
<evidence type="ECO:0000259" key="2">
    <source>
        <dbReference type="PROSITE" id="PS50994"/>
    </source>
</evidence>
<dbReference type="GO" id="GO:0003676">
    <property type="term" value="F:nucleic acid binding"/>
    <property type="evidence" value="ECO:0007669"/>
    <property type="project" value="InterPro"/>
</dbReference>
<dbReference type="InterPro" id="IPR025724">
    <property type="entry name" value="GAG-pre-integrase_dom"/>
</dbReference>
<dbReference type="OrthoDB" id="1749397at2759"/>
<dbReference type="Pfam" id="PF22936">
    <property type="entry name" value="Pol_BBD"/>
    <property type="match status" value="1"/>
</dbReference>
<accession>A0A9W7GTL2</accession>
<dbReference type="Pfam" id="PF14223">
    <property type="entry name" value="Retrotran_gag_2"/>
    <property type="match status" value="1"/>
</dbReference>
<dbReference type="InterPro" id="IPR012337">
    <property type="entry name" value="RNaseH-like_sf"/>
</dbReference>
<feature type="region of interest" description="Disordered" evidence="1">
    <location>
        <begin position="248"/>
        <end position="320"/>
    </location>
</feature>
<dbReference type="GO" id="GO:0015074">
    <property type="term" value="P:DNA integration"/>
    <property type="evidence" value="ECO:0007669"/>
    <property type="project" value="InterPro"/>
</dbReference>
<dbReference type="Proteomes" id="UP001165190">
    <property type="component" value="Unassembled WGS sequence"/>
</dbReference>
<dbReference type="InterPro" id="IPR036397">
    <property type="entry name" value="RNaseH_sf"/>
</dbReference>
<dbReference type="AlphaFoldDB" id="A0A9W7GTL2"/>
<dbReference type="Pfam" id="PF13976">
    <property type="entry name" value="gag_pre-integrs"/>
    <property type="match status" value="1"/>
</dbReference>
<evidence type="ECO:0000256" key="1">
    <source>
        <dbReference type="SAM" id="MobiDB-lite"/>
    </source>
</evidence>
<dbReference type="InterPro" id="IPR001584">
    <property type="entry name" value="Integrase_cat-core"/>
</dbReference>
<dbReference type="PANTHER" id="PTHR47481:SF30">
    <property type="entry name" value="CCHC-TYPE DOMAIN-CONTAINING PROTEIN"/>
    <property type="match status" value="1"/>
</dbReference>
<organism evidence="3 4">
    <name type="scientific">Hibiscus trionum</name>
    <name type="common">Flower of an hour</name>
    <dbReference type="NCBI Taxonomy" id="183268"/>
    <lineage>
        <taxon>Eukaryota</taxon>
        <taxon>Viridiplantae</taxon>
        <taxon>Streptophyta</taxon>
        <taxon>Embryophyta</taxon>
        <taxon>Tracheophyta</taxon>
        <taxon>Spermatophyta</taxon>
        <taxon>Magnoliopsida</taxon>
        <taxon>eudicotyledons</taxon>
        <taxon>Gunneridae</taxon>
        <taxon>Pentapetalae</taxon>
        <taxon>rosids</taxon>
        <taxon>malvids</taxon>
        <taxon>Malvales</taxon>
        <taxon>Malvaceae</taxon>
        <taxon>Malvoideae</taxon>
        <taxon>Hibiscus</taxon>
    </lineage>
</organism>
<evidence type="ECO:0000313" key="4">
    <source>
        <dbReference type="Proteomes" id="UP001165190"/>
    </source>
</evidence>
<dbReference type="InterPro" id="IPR057670">
    <property type="entry name" value="SH3_retrovirus"/>
</dbReference>
<dbReference type="Gene3D" id="3.30.420.10">
    <property type="entry name" value="Ribonuclease H-like superfamily/Ribonuclease H"/>
    <property type="match status" value="1"/>
</dbReference>
<feature type="domain" description="Integrase catalytic" evidence="2">
    <location>
        <begin position="688"/>
        <end position="851"/>
    </location>
</feature>
<comment type="caution">
    <text evidence="3">The sequence shown here is derived from an EMBL/GenBank/DDBJ whole genome shotgun (WGS) entry which is preliminary data.</text>
</comment>
<feature type="compositionally biased region" description="Basic and acidic residues" evidence="1">
    <location>
        <begin position="285"/>
        <end position="296"/>
    </location>
</feature>
<dbReference type="InterPro" id="IPR054722">
    <property type="entry name" value="PolX-like_BBD"/>
</dbReference>